<dbReference type="Proteomes" id="UP001528673">
    <property type="component" value="Unassembled WGS sequence"/>
</dbReference>
<dbReference type="RefSeq" id="WP_273953842.1">
    <property type="nucleotide sequence ID" value="NZ_JAQSIP010000015.1"/>
</dbReference>
<keyword evidence="3" id="KW-1185">Reference proteome</keyword>
<comment type="caution">
    <text evidence="2">The sequence shown here is derived from an EMBL/GenBank/DDBJ whole genome shotgun (WGS) entry which is preliminary data.</text>
</comment>
<accession>A0ABT5N7H8</accession>
<evidence type="ECO:0000313" key="2">
    <source>
        <dbReference type="EMBL" id="MDD0841058.1"/>
    </source>
</evidence>
<evidence type="ECO:0000313" key="3">
    <source>
        <dbReference type="Proteomes" id="UP001528673"/>
    </source>
</evidence>
<organism evidence="2 3">
    <name type="scientific">Curvibacter cyanobacteriorum</name>
    <dbReference type="NCBI Taxonomy" id="3026422"/>
    <lineage>
        <taxon>Bacteria</taxon>
        <taxon>Pseudomonadati</taxon>
        <taxon>Pseudomonadota</taxon>
        <taxon>Betaproteobacteria</taxon>
        <taxon>Burkholderiales</taxon>
        <taxon>Comamonadaceae</taxon>
        <taxon>Curvibacter</taxon>
    </lineage>
</organism>
<sequence>MSIQRSLSGLARPALRALGALALLAAVGSAQAFQAGFRTLTVAGPDAIPVALFYPTEAPARTVPMGPWSPQVAPGAPAVARFKGLILLSHGTGGSEIGHHNLTSRLAQEGYLVAAPRHPHDDWQDRSLVRSGQYFGERARQASRVLDAVLADPAWAERIPAGRIGALGHSAGGYTVLALAVGAAEPARAGAHCRTVRDDPGFCQLGQLSAPGAAAAAAAEPPREGPVQVGDPRVRAVLAMAPVGVVFAPEALGQVRRPVKVYTAEHDAVLNNRYHGQYVAGAVPGAQSETVPGAGHFAFMAAPQMSLRSDAGDPGEDPAGFDRAAFQARLANEVVEFFNRSLP</sequence>
<dbReference type="EMBL" id="JAQSIP010000015">
    <property type="protein sequence ID" value="MDD0841058.1"/>
    <property type="molecule type" value="Genomic_DNA"/>
</dbReference>
<dbReference type="InterPro" id="IPR029058">
    <property type="entry name" value="AB_hydrolase_fold"/>
</dbReference>
<gene>
    <name evidence="2" type="ORF">PSQ40_20945</name>
</gene>
<dbReference type="SUPFAM" id="SSF53474">
    <property type="entry name" value="alpha/beta-Hydrolases"/>
    <property type="match status" value="1"/>
</dbReference>
<reference evidence="2 3" key="1">
    <citation type="submission" date="2023-02" db="EMBL/GenBank/DDBJ databases">
        <title>Bacterial whole genomic sequence of Curvibacter sp. HBC61.</title>
        <authorList>
            <person name="Le V."/>
            <person name="Ko S.-R."/>
            <person name="Ahn C.-Y."/>
            <person name="Oh H.-M."/>
        </authorList>
    </citation>
    <scope>NUCLEOTIDE SEQUENCE [LARGE SCALE GENOMIC DNA]</scope>
    <source>
        <strain evidence="2 3">HBC61</strain>
    </source>
</reference>
<dbReference type="Gene3D" id="3.40.50.1820">
    <property type="entry name" value="alpha/beta hydrolase"/>
    <property type="match status" value="2"/>
</dbReference>
<name>A0ABT5N7H8_9BURK</name>
<dbReference type="PIRSF" id="PIRSF031982">
    <property type="entry name" value="UCP031982_abhydr"/>
    <property type="match status" value="1"/>
</dbReference>
<keyword evidence="1" id="KW-0732">Signal</keyword>
<proteinExistence type="predicted"/>
<evidence type="ECO:0000256" key="1">
    <source>
        <dbReference type="SAM" id="SignalP"/>
    </source>
</evidence>
<feature type="signal peptide" evidence="1">
    <location>
        <begin position="1"/>
        <end position="32"/>
    </location>
</feature>
<protein>
    <recommendedName>
        <fullName evidence="4">Dienelactone hydrolase</fullName>
    </recommendedName>
</protein>
<feature type="chain" id="PRO_5047334159" description="Dienelactone hydrolase" evidence="1">
    <location>
        <begin position="33"/>
        <end position="343"/>
    </location>
</feature>
<dbReference type="InterPro" id="IPR016986">
    <property type="entry name" value="UCP031982_abhydr"/>
</dbReference>
<evidence type="ECO:0008006" key="4">
    <source>
        <dbReference type="Google" id="ProtNLM"/>
    </source>
</evidence>